<keyword evidence="1" id="KW-0812">Transmembrane</keyword>
<keyword evidence="3" id="KW-1185">Reference proteome</keyword>
<feature type="transmembrane region" description="Helical" evidence="1">
    <location>
        <begin position="69"/>
        <end position="92"/>
    </location>
</feature>
<evidence type="ECO:0000313" key="3">
    <source>
        <dbReference type="Proteomes" id="UP001447842"/>
    </source>
</evidence>
<dbReference type="Proteomes" id="UP001447842">
    <property type="component" value="Chromosome"/>
</dbReference>
<feature type="transmembrane region" description="Helical" evidence="1">
    <location>
        <begin position="112"/>
        <end position="133"/>
    </location>
</feature>
<evidence type="ECO:0000313" key="2">
    <source>
        <dbReference type="EMBL" id="XAU14872.1"/>
    </source>
</evidence>
<dbReference type="EMBL" id="CP147920">
    <property type="protein sequence ID" value="XAU14872.1"/>
    <property type="molecule type" value="Genomic_DNA"/>
</dbReference>
<dbReference type="RefSeq" id="WP_345969949.1">
    <property type="nucleotide sequence ID" value="NZ_CP147920.1"/>
</dbReference>
<protein>
    <recommendedName>
        <fullName evidence="4">DUF2157 domain-containing protein</fullName>
    </recommendedName>
</protein>
<sequence length="237" mass="25886">MNNSLQERQKLLEMGAFAYAVGIASLAVVHLPLIRYGALPLLAISLLGIGYAMLFIARQSSRQATLFQGIALVALVALSGILYTFGAEFAHYKTLKLHHALTGADKASHIKTVWMLVTVHTAGALLFVAALWARTRSFTRTLIPLFAIAWLSLPVVYLLIQLFERLLPLMEQSSTLFLFLAWLALTAGVGYGSYLMTGGKKLYTGLLALLTFVLPPVGAVAFVLFLFVRGLMLLKES</sequence>
<evidence type="ECO:0008006" key="4">
    <source>
        <dbReference type="Google" id="ProtNLM"/>
    </source>
</evidence>
<proteinExistence type="predicted"/>
<accession>A0ABZ3HBW2</accession>
<feature type="transmembrane region" description="Helical" evidence="1">
    <location>
        <begin position="145"/>
        <end position="163"/>
    </location>
</feature>
<reference evidence="2 3" key="1">
    <citation type="submission" date="2024-03" db="EMBL/GenBank/DDBJ databases">
        <title>Sulfurimonas sp. HSL3-1.</title>
        <authorList>
            <person name="Wang S."/>
        </authorList>
    </citation>
    <scope>NUCLEOTIDE SEQUENCE [LARGE SCALE GENOMIC DNA]</scope>
    <source>
        <strain evidence="2 3">HSL3-1</strain>
    </source>
</reference>
<name>A0ABZ3HBW2_9BACT</name>
<gene>
    <name evidence="2" type="ORF">WCY31_11590</name>
</gene>
<feature type="transmembrane region" description="Helical" evidence="1">
    <location>
        <begin position="37"/>
        <end position="57"/>
    </location>
</feature>
<keyword evidence="1" id="KW-1133">Transmembrane helix</keyword>
<feature type="transmembrane region" description="Helical" evidence="1">
    <location>
        <begin position="175"/>
        <end position="194"/>
    </location>
</feature>
<organism evidence="2 3">
    <name type="scientific">Sulfurimonas diazotrophicus</name>
    <dbReference type="NCBI Taxonomy" id="3131939"/>
    <lineage>
        <taxon>Bacteria</taxon>
        <taxon>Pseudomonadati</taxon>
        <taxon>Campylobacterota</taxon>
        <taxon>Epsilonproteobacteria</taxon>
        <taxon>Campylobacterales</taxon>
        <taxon>Sulfurimonadaceae</taxon>
        <taxon>Sulfurimonas</taxon>
    </lineage>
</organism>
<feature type="transmembrane region" description="Helical" evidence="1">
    <location>
        <begin position="12"/>
        <end position="31"/>
    </location>
</feature>
<keyword evidence="1" id="KW-0472">Membrane</keyword>
<feature type="transmembrane region" description="Helical" evidence="1">
    <location>
        <begin position="206"/>
        <end position="228"/>
    </location>
</feature>
<evidence type="ECO:0000256" key="1">
    <source>
        <dbReference type="SAM" id="Phobius"/>
    </source>
</evidence>